<keyword evidence="6" id="KW-0963">Cytoplasm</keyword>
<gene>
    <name evidence="20" type="ORF">E3Q10_00048</name>
</gene>
<dbReference type="Proteomes" id="UP000305647">
    <property type="component" value="Unassembled WGS sequence"/>
</dbReference>
<dbReference type="InterPro" id="IPR036565">
    <property type="entry name" value="Mur-like_cat_sf"/>
</dbReference>
<dbReference type="GO" id="GO:0005829">
    <property type="term" value="C:cytosol"/>
    <property type="evidence" value="ECO:0007669"/>
    <property type="project" value="TreeGrafter"/>
</dbReference>
<keyword evidence="7 17" id="KW-0554">One-carbon metabolism</keyword>
<dbReference type="UniPathway" id="UPA00850"/>
<feature type="binding site" evidence="18">
    <location>
        <position position="336"/>
    </location>
    <ligand>
        <name>ATP</name>
        <dbReference type="ChEBI" id="CHEBI:30616"/>
    </ligand>
</feature>
<name>A0A4T0RHA3_9BASI</name>
<keyword evidence="15" id="KW-0472">Membrane</keyword>
<evidence type="ECO:0000313" key="20">
    <source>
        <dbReference type="EMBL" id="TIC34537.1"/>
    </source>
</evidence>
<evidence type="ECO:0000256" key="11">
    <source>
        <dbReference type="ARBA" id="ARBA00022792"/>
    </source>
</evidence>
<evidence type="ECO:0000256" key="8">
    <source>
        <dbReference type="ARBA" id="ARBA00022598"/>
    </source>
</evidence>
<comment type="subcellular location">
    <subcellularLocation>
        <location evidence="3">Cytoplasm</location>
    </subcellularLocation>
    <subcellularLocation>
        <location evidence="1">Mitochondrion inner membrane</location>
    </subcellularLocation>
    <subcellularLocation>
        <location evidence="2">Mitochondrion matrix</location>
    </subcellularLocation>
</comment>
<evidence type="ECO:0000256" key="14">
    <source>
        <dbReference type="ARBA" id="ARBA00023128"/>
    </source>
</evidence>
<evidence type="ECO:0000256" key="19">
    <source>
        <dbReference type="PIRSR" id="PIRSR038895-2"/>
    </source>
</evidence>
<dbReference type="GO" id="GO:0046872">
    <property type="term" value="F:metal ion binding"/>
    <property type="evidence" value="ECO:0007669"/>
    <property type="project" value="UniProtKB-KW"/>
</dbReference>
<evidence type="ECO:0000256" key="15">
    <source>
        <dbReference type="ARBA" id="ARBA00023136"/>
    </source>
</evidence>
<keyword evidence="13 19" id="KW-0460">Magnesium</keyword>
<dbReference type="GO" id="GO:0004326">
    <property type="term" value="F:tetrahydrofolylpolyglutamate synthase activity"/>
    <property type="evidence" value="ECO:0007669"/>
    <property type="project" value="UniProtKB-EC"/>
</dbReference>
<feature type="binding site" evidence="19">
    <location>
        <position position="169"/>
    </location>
    <ligand>
        <name>Mg(2+)</name>
        <dbReference type="ChEBI" id="CHEBI:18420"/>
        <label>1</label>
    </ligand>
</feature>
<dbReference type="SUPFAM" id="SSF53244">
    <property type="entry name" value="MurD-like peptide ligases, peptide-binding domain"/>
    <property type="match status" value="1"/>
</dbReference>
<evidence type="ECO:0000256" key="6">
    <source>
        <dbReference type="ARBA" id="ARBA00022490"/>
    </source>
</evidence>
<dbReference type="PROSITE" id="PS01011">
    <property type="entry name" value="FOLYLPOLYGLU_SYNT_1"/>
    <property type="match status" value="1"/>
</dbReference>
<proteinExistence type="inferred from homology"/>
<keyword evidence="10 18" id="KW-0547">Nucleotide-binding</keyword>
<dbReference type="InterPro" id="IPR036615">
    <property type="entry name" value="Mur_ligase_C_dom_sf"/>
</dbReference>
<comment type="caution">
    <text evidence="20">The sequence shown here is derived from an EMBL/GenBank/DDBJ whole genome shotgun (WGS) entry which is preliminary data.</text>
</comment>
<dbReference type="PANTHER" id="PTHR11136:SF5">
    <property type="entry name" value="FOLYLPOLYGLUTAMATE SYNTHASE, MITOCHONDRIAL"/>
    <property type="match status" value="1"/>
</dbReference>
<comment type="function">
    <text evidence="17">Catalyzes conversion of folates to polyglutamate derivatives allowing concentration of folate compounds in the cell and the intracellular retention of these cofactors, which are important substrates for most of the folate-dependent enzymes that are involved in one-carbon transfer reactions involved in purine, pyrimidine and amino acid synthesis.</text>
</comment>
<comment type="similarity">
    <text evidence="5 17">Belongs to the folylpolyglutamate synthase family.</text>
</comment>
<dbReference type="EC" id="6.3.2.17" evidence="17"/>
<comment type="pathway">
    <text evidence="4 17">Cofactor biosynthesis; tetrahydrofolylpolyglutamate biosynthesis.</text>
</comment>
<dbReference type="GO" id="GO:0005524">
    <property type="term" value="F:ATP binding"/>
    <property type="evidence" value="ECO:0007669"/>
    <property type="project" value="UniProtKB-KW"/>
</dbReference>
<evidence type="ECO:0000256" key="18">
    <source>
        <dbReference type="PIRSR" id="PIRSR038895-1"/>
    </source>
</evidence>
<dbReference type="GO" id="GO:0005743">
    <property type="term" value="C:mitochondrial inner membrane"/>
    <property type="evidence" value="ECO:0007669"/>
    <property type="project" value="UniProtKB-SubCell"/>
</dbReference>
<comment type="cofactor">
    <cofactor evidence="17">
        <name>a monovalent cation</name>
        <dbReference type="ChEBI" id="CHEBI:60242"/>
    </cofactor>
    <text evidence="17">A monovalent cation.</text>
</comment>
<dbReference type="PROSITE" id="PS01012">
    <property type="entry name" value="FOLYLPOLYGLU_SYNT_2"/>
    <property type="match status" value="1"/>
</dbReference>
<keyword evidence="11" id="KW-0999">Mitochondrion inner membrane</keyword>
<accession>A0A4T0RHA3</accession>
<evidence type="ECO:0000256" key="1">
    <source>
        <dbReference type="ARBA" id="ARBA00004273"/>
    </source>
</evidence>
<dbReference type="EMBL" id="SPRO01000001">
    <property type="protein sequence ID" value="TIC34537.1"/>
    <property type="molecule type" value="Genomic_DNA"/>
</dbReference>
<dbReference type="InterPro" id="IPR023600">
    <property type="entry name" value="Folylpolyglutamate_synth_euk"/>
</dbReference>
<sequence length="500" mass="55116">MKKTYQQAIECLNSLQSNAATIANSTTKDPNIRRHYTLSDMAVYLSKMGYSTTDLNKLNVIHITGTKGKGSTTAFTSSILQSLSPRSKIGLYTSPHLVAVRERIRINGKPITEESFTKYFFDVWNTLDSEVKSLDGETILPAKPAYFRFLTLMAFHTFLSENVDATVLEVGIGGTYDCTNLVPSPTVAAVSSLGLDHTALLGNSIRQIAQNKGGIYKQNRPAISVNQPEDGIETLQECASKVHAPFTLIDDQKYNLDDIELGLKGQHQKLNAKLAIEAAKVFIQSTDNDNFKNILQNHDWNVLPEVFVDGLVNARWPGRCQTVADPSRQNTTWYLDGSHTTDSLKACMDWFGDIVKSDANNKRYLIFNCTNGRSAHTLLSTMLHTFSSVAGESVNISTFFEKVIFCTNITYISGNFASDLTYKNINQKDIQELTVQNELKSVWHSLIPESVDKSVVAVPSIEAAIKEIDTSDSDKQVLVCGSLHLVGGVIEVAGLSELAL</sequence>
<dbReference type="InterPro" id="IPR018109">
    <property type="entry name" value="Folylpolyglutamate_synth_CS"/>
</dbReference>
<dbReference type="InterPro" id="IPR001645">
    <property type="entry name" value="Folylpolyglutamate_synth"/>
</dbReference>
<evidence type="ECO:0000256" key="7">
    <source>
        <dbReference type="ARBA" id="ARBA00022563"/>
    </source>
</evidence>
<feature type="binding site" evidence="19">
    <location>
        <position position="197"/>
    </location>
    <ligand>
        <name>Mg(2+)</name>
        <dbReference type="ChEBI" id="CHEBI:18420"/>
        <label>1</label>
    </ligand>
</feature>
<evidence type="ECO:0000256" key="12">
    <source>
        <dbReference type="ARBA" id="ARBA00022840"/>
    </source>
</evidence>
<comment type="catalytic activity">
    <reaction evidence="16 17">
        <text>(6S)-5,6,7,8-tetrahydrofolyl-(gamma-L-Glu)(n) + L-glutamate + ATP = (6S)-5,6,7,8-tetrahydrofolyl-(gamma-L-Glu)(n+1) + ADP + phosphate + H(+)</text>
        <dbReference type="Rhea" id="RHEA:10580"/>
        <dbReference type="Rhea" id="RHEA-COMP:14738"/>
        <dbReference type="Rhea" id="RHEA-COMP:14740"/>
        <dbReference type="ChEBI" id="CHEBI:15378"/>
        <dbReference type="ChEBI" id="CHEBI:29985"/>
        <dbReference type="ChEBI" id="CHEBI:30616"/>
        <dbReference type="ChEBI" id="CHEBI:43474"/>
        <dbReference type="ChEBI" id="CHEBI:141005"/>
        <dbReference type="ChEBI" id="CHEBI:456216"/>
        <dbReference type="EC" id="6.3.2.17"/>
    </reaction>
</comment>
<organism evidence="20 21">
    <name type="scientific">Wallemia mellicola</name>
    <dbReference type="NCBI Taxonomy" id="1708541"/>
    <lineage>
        <taxon>Eukaryota</taxon>
        <taxon>Fungi</taxon>
        <taxon>Dikarya</taxon>
        <taxon>Basidiomycota</taxon>
        <taxon>Wallemiomycotina</taxon>
        <taxon>Wallemiomycetes</taxon>
        <taxon>Wallemiales</taxon>
        <taxon>Wallemiaceae</taxon>
        <taxon>Wallemia</taxon>
    </lineage>
</organism>
<dbReference type="AlphaFoldDB" id="A0A4T0RHA3"/>
<protein>
    <recommendedName>
        <fullName evidence="17">Folylpolyglutamate synthase</fullName>
        <ecNumber evidence="17">6.3.2.17</ecNumber>
    </recommendedName>
    <alternativeName>
        <fullName evidence="17">Folylpoly-gamma-glutamate synthetase</fullName>
    </alternativeName>
    <alternativeName>
        <fullName evidence="17">Tetrahydrofolylpolyglutamate synthase</fullName>
    </alternativeName>
</protein>
<evidence type="ECO:0000256" key="4">
    <source>
        <dbReference type="ARBA" id="ARBA00005150"/>
    </source>
</evidence>
<feature type="binding site" evidence="18">
    <location>
        <position position="319"/>
    </location>
    <ligand>
        <name>ATP</name>
        <dbReference type="ChEBI" id="CHEBI:30616"/>
    </ligand>
</feature>
<evidence type="ECO:0000256" key="3">
    <source>
        <dbReference type="ARBA" id="ARBA00004496"/>
    </source>
</evidence>
<evidence type="ECO:0000256" key="13">
    <source>
        <dbReference type="ARBA" id="ARBA00022842"/>
    </source>
</evidence>
<dbReference type="FunFam" id="3.40.1190.10:FF:000009">
    <property type="entry name" value="Folylpolyglutamate synthase"/>
    <property type="match status" value="1"/>
</dbReference>
<keyword evidence="9 19" id="KW-0479">Metal-binding</keyword>
<keyword evidence="12 18" id="KW-0067">ATP-binding</keyword>
<dbReference type="Gene3D" id="3.40.1190.10">
    <property type="entry name" value="Mur-like, catalytic domain"/>
    <property type="match status" value="1"/>
</dbReference>
<feature type="binding site" evidence="19">
    <location>
        <position position="94"/>
    </location>
    <ligand>
        <name>Mg(2+)</name>
        <dbReference type="ChEBI" id="CHEBI:18420"/>
        <label>1</label>
    </ligand>
</feature>
<evidence type="ECO:0000313" key="21">
    <source>
        <dbReference type="Proteomes" id="UP000305647"/>
    </source>
</evidence>
<evidence type="ECO:0000256" key="10">
    <source>
        <dbReference type="ARBA" id="ARBA00022741"/>
    </source>
</evidence>
<dbReference type="GO" id="GO:0006730">
    <property type="term" value="P:one-carbon metabolic process"/>
    <property type="evidence" value="ECO:0007669"/>
    <property type="project" value="UniProtKB-KW"/>
</dbReference>
<dbReference type="PANTHER" id="PTHR11136">
    <property type="entry name" value="FOLYLPOLYGLUTAMATE SYNTHASE-RELATED"/>
    <property type="match status" value="1"/>
</dbReference>
<keyword evidence="14" id="KW-0496">Mitochondrion</keyword>
<dbReference type="NCBIfam" id="TIGR01499">
    <property type="entry name" value="folC"/>
    <property type="match status" value="1"/>
</dbReference>
<evidence type="ECO:0000256" key="17">
    <source>
        <dbReference type="PIRNR" id="PIRNR038895"/>
    </source>
</evidence>
<keyword evidence="8 17" id="KW-0436">Ligase</keyword>
<dbReference type="SUPFAM" id="SSF53623">
    <property type="entry name" value="MurD-like peptide ligases, catalytic domain"/>
    <property type="match status" value="1"/>
</dbReference>
<evidence type="ECO:0000256" key="16">
    <source>
        <dbReference type="ARBA" id="ARBA00047493"/>
    </source>
</evidence>
<evidence type="ECO:0000256" key="5">
    <source>
        <dbReference type="ARBA" id="ARBA00008276"/>
    </source>
</evidence>
<reference evidence="20 21" key="1">
    <citation type="submission" date="2019-03" db="EMBL/GenBank/DDBJ databases">
        <title>Sequencing 25 genomes of Wallemia mellicola.</title>
        <authorList>
            <person name="Gostincar C."/>
        </authorList>
    </citation>
    <scope>NUCLEOTIDE SEQUENCE [LARGE SCALE GENOMIC DNA]</scope>
    <source>
        <strain evidence="20 21">EXF-8738</strain>
    </source>
</reference>
<evidence type="ECO:0000256" key="2">
    <source>
        <dbReference type="ARBA" id="ARBA00004305"/>
    </source>
</evidence>
<dbReference type="GO" id="GO:0005759">
    <property type="term" value="C:mitochondrial matrix"/>
    <property type="evidence" value="ECO:0007669"/>
    <property type="project" value="UniProtKB-SubCell"/>
</dbReference>
<dbReference type="PIRSF" id="PIRSF038895">
    <property type="entry name" value="FPGS"/>
    <property type="match status" value="1"/>
</dbReference>
<evidence type="ECO:0000256" key="9">
    <source>
        <dbReference type="ARBA" id="ARBA00022723"/>
    </source>
</evidence>
<dbReference type="Gene3D" id="3.90.190.20">
    <property type="entry name" value="Mur ligase, C-terminal domain"/>
    <property type="match status" value="1"/>
</dbReference>